<accession>A0A7J8GAR8</accession>
<organism evidence="1 2">
    <name type="scientific">Rousettus aegyptiacus</name>
    <name type="common">Egyptian fruit bat</name>
    <name type="synonym">Pteropus aegyptiacus</name>
    <dbReference type="NCBI Taxonomy" id="9407"/>
    <lineage>
        <taxon>Eukaryota</taxon>
        <taxon>Metazoa</taxon>
        <taxon>Chordata</taxon>
        <taxon>Craniata</taxon>
        <taxon>Vertebrata</taxon>
        <taxon>Euteleostomi</taxon>
        <taxon>Mammalia</taxon>
        <taxon>Eutheria</taxon>
        <taxon>Laurasiatheria</taxon>
        <taxon>Chiroptera</taxon>
        <taxon>Yinpterochiroptera</taxon>
        <taxon>Pteropodoidea</taxon>
        <taxon>Pteropodidae</taxon>
        <taxon>Rousettinae</taxon>
        <taxon>Rousettus</taxon>
    </lineage>
</organism>
<comment type="caution">
    <text evidence="1">The sequence shown here is derived from an EMBL/GenBank/DDBJ whole genome shotgun (WGS) entry which is preliminary data.</text>
</comment>
<dbReference type="AlphaFoldDB" id="A0A7J8GAR8"/>
<sequence>MFMSTDSAFNHFQFRWDDLTIKIIITFLDTFSSLSFTFRHLTREDNGIVSYMRNTRCAVEKTLPQRPRPFPFPRLWTALLRTGAGPSRWGWQQQGAPFCFSAHVTGTLRNVCLRQHLSEGASCKGSL</sequence>
<proteinExistence type="predicted"/>
<dbReference type="Proteomes" id="UP000593571">
    <property type="component" value="Unassembled WGS sequence"/>
</dbReference>
<evidence type="ECO:0000313" key="2">
    <source>
        <dbReference type="Proteomes" id="UP000593571"/>
    </source>
</evidence>
<dbReference type="EMBL" id="JACASE010000006">
    <property type="protein sequence ID" value="KAF6456938.1"/>
    <property type="molecule type" value="Genomic_DNA"/>
</dbReference>
<gene>
    <name evidence="1" type="ORF">HJG63_011569</name>
</gene>
<protein>
    <submittedName>
        <fullName evidence="1">Uncharacterized protein</fullName>
    </submittedName>
</protein>
<keyword evidence="2" id="KW-1185">Reference proteome</keyword>
<name>A0A7J8GAR8_ROUAE</name>
<evidence type="ECO:0000313" key="1">
    <source>
        <dbReference type="EMBL" id="KAF6456938.1"/>
    </source>
</evidence>
<reference evidence="1 2" key="1">
    <citation type="journal article" date="2020" name="Nature">
        <title>Six reference-quality genomes reveal evolution of bat adaptations.</title>
        <authorList>
            <person name="Jebb D."/>
            <person name="Huang Z."/>
            <person name="Pippel M."/>
            <person name="Hughes G.M."/>
            <person name="Lavrichenko K."/>
            <person name="Devanna P."/>
            <person name="Winkler S."/>
            <person name="Jermiin L.S."/>
            <person name="Skirmuntt E.C."/>
            <person name="Katzourakis A."/>
            <person name="Burkitt-Gray L."/>
            <person name="Ray D.A."/>
            <person name="Sullivan K.A.M."/>
            <person name="Roscito J.G."/>
            <person name="Kirilenko B.M."/>
            <person name="Davalos L.M."/>
            <person name="Corthals A.P."/>
            <person name="Power M.L."/>
            <person name="Jones G."/>
            <person name="Ransome R.D."/>
            <person name="Dechmann D.K.N."/>
            <person name="Locatelli A.G."/>
            <person name="Puechmaille S.J."/>
            <person name="Fedrigo O."/>
            <person name="Jarvis E.D."/>
            <person name="Hiller M."/>
            <person name="Vernes S.C."/>
            <person name="Myers E.W."/>
            <person name="Teeling E.C."/>
        </authorList>
    </citation>
    <scope>NUCLEOTIDE SEQUENCE [LARGE SCALE GENOMIC DNA]</scope>
    <source>
        <strain evidence="1">MRouAeg1</strain>
        <tissue evidence="1">Muscle</tissue>
    </source>
</reference>